<protein>
    <submittedName>
        <fullName evidence="4">L-type lectin-domain containing receptor kinase VIII.2</fullName>
    </submittedName>
</protein>
<keyword evidence="5" id="KW-1185">Reference proteome</keyword>
<dbReference type="Pfam" id="PF00139">
    <property type="entry name" value="Lectin_legB"/>
    <property type="match status" value="1"/>
</dbReference>
<name>A0A445GX52_GLYSO</name>
<accession>A0A445GX52</accession>
<keyword evidence="4" id="KW-0675">Receptor</keyword>
<evidence type="ECO:0000256" key="1">
    <source>
        <dbReference type="ARBA" id="ARBA00007606"/>
    </source>
</evidence>
<comment type="similarity">
    <text evidence="1">Belongs to the leguminous lectin family.</text>
</comment>
<dbReference type="Gene3D" id="2.60.120.200">
    <property type="match status" value="1"/>
</dbReference>
<comment type="caution">
    <text evidence="4">The sequence shown here is derived from an EMBL/GenBank/DDBJ whole genome shotgun (WGS) entry which is preliminary data.</text>
</comment>
<keyword evidence="2 4" id="KW-0430">Lectin</keyword>
<dbReference type="AlphaFoldDB" id="A0A445GX52"/>
<feature type="domain" description="Legume lectin" evidence="3">
    <location>
        <begin position="34"/>
        <end position="147"/>
    </location>
</feature>
<reference evidence="4 5" key="1">
    <citation type="submission" date="2018-09" db="EMBL/GenBank/DDBJ databases">
        <title>A high-quality reference genome of wild soybean provides a powerful tool to mine soybean genomes.</title>
        <authorList>
            <person name="Xie M."/>
            <person name="Chung C.Y.L."/>
            <person name="Li M.-W."/>
            <person name="Wong F.-L."/>
            <person name="Chan T.-F."/>
            <person name="Lam H.-M."/>
        </authorList>
    </citation>
    <scope>NUCLEOTIDE SEQUENCE [LARGE SCALE GENOMIC DNA]</scope>
    <source>
        <strain evidence="5">cv. W05</strain>
        <tissue evidence="4">Hypocotyl of etiolated seedlings</tissue>
    </source>
</reference>
<keyword evidence="4" id="KW-0418">Kinase</keyword>
<evidence type="ECO:0000313" key="5">
    <source>
        <dbReference type="Proteomes" id="UP000289340"/>
    </source>
</evidence>
<sequence>MTPKAYTPKSPSEPLPPDSVRINVFLKITLVGGNLLAVEFDTLVYVEFSDVNGNQVGLDLNRVVSKQVSDLGGIGVDLKSGDSMNTWIEYNGNANGLCISVSYSNVRRKDPILKVDLDVGMYVKNFMYVGFSRTTQGSTEVHSVEWCMAKEAARSTTVTRWSHDSGMGEGRGKQENVVVSWLGFVNI</sequence>
<organism evidence="4 5">
    <name type="scientific">Glycine soja</name>
    <name type="common">Wild soybean</name>
    <dbReference type="NCBI Taxonomy" id="3848"/>
    <lineage>
        <taxon>Eukaryota</taxon>
        <taxon>Viridiplantae</taxon>
        <taxon>Streptophyta</taxon>
        <taxon>Embryophyta</taxon>
        <taxon>Tracheophyta</taxon>
        <taxon>Spermatophyta</taxon>
        <taxon>Magnoliopsida</taxon>
        <taxon>eudicotyledons</taxon>
        <taxon>Gunneridae</taxon>
        <taxon>Pentapetalae</taxon>
        <taxon>rosids</taxon>
        <taxon>fabids</taxon>
        <taxon>Fabales</taxon>
        <taxon>Fabaceae</taxon>
        <taxon>Papilionoideae</taxon>
        <taxon>50 kb inversion clade</taxon>
        <taxon>NPAAA clade</taxon>
        <taxon>indigoferoid/millettioid clade</taxon>
        <taxon>Phaseoleae</taxon>
        <taxon>Glycine</taxon>
        <taxon>Glycine subgen. Soja</taxon>
    </lineage>
</organism>
<dbReference type="SUPFAM" id="SSF49899">
    <property type="entry name" value="Concanavalin A-like lectins/glucanases"/>
    <property type="match status" value="1"/>
</dbReference>
<dbReference type="InterPro" id="IPR050258">
    <property type="entry name" value="Leguminous_Lectin"/>
</dbReference>
<proteinExistence type="inferred from homology"/>
<keyword evidence="4" id="KW-0808">Transferase</keyword>
<evidence type="ECO:0000259" key="3">
    <source>
        <dbReference type="Pfam" id="PF00139"/>
    </source>
</evidence>
<gene>
    <name evidence="4" type="ORF">D0Y65_041763</name>
</gene>
<dbReference type="GO" id="GO:0016301">
    <property type="term" value="F:kinase activity"/>
    <property type="evidence" value="ECO:0007669"/>
    <property type="project" value="UniProtKB-KW"/>
</dbReference>
<dbReference type="EMBL" id="QZWG01000015">
    <property type="protein sequence ID" value="RZB65837.1"/>
    <property type="molecule type" value="Genomic_DNA"/>
</dbReference>
<dbReference type="PANTHER" id="PTHR32401:SF48">
    <property type="entry name" value="LEGUME LECTIN DOMAIN-CONTAINING PROTEIN"/>
    <property type="match status" value="1"/>
</dbReference>
<dbReference type="InterPro" id="IPR001220">
    <property type="entry name" value="Legume_lectin_dom"/>
</dbReference>
<evidence type="ECO:0000313" key="4">
    <source>
        <dbReference type="EMBL" id="RZB65837.1"/>
    </source>
</evidence>
<dbReference type="GO" id="GO:0030246">
    <property type="term" value="F:carbohydrate binding"/>
    <property type="evidence" value="ECO:0007669"/>
    <property type="project" value="UniProtKB-KW"/>
</dbReference>
<dbReference type="Proteomes" id="UP000289340">
    <property type="component" value="Chromosome 15"/>
</dbReference>
<dbReference type="InterPro" id="IPR013320">
    <property type="entry name" value="ConA-like_dom_sf"/>
</dbReference>
<evidence type="ECO:0000256" key="2">
    <source>
        <dbReference type="ARBA" id="ARBA00022734"/>
    </source>
</evidence>
<dbReference type="PANTHER" id="PTHR32401">
    <property type="entry name" value="CONCANAVALIN A-LIKE LECTIN FAMILY PROTEIN"/>
    <property type="match status" value="1"/>
</dbReference>